<name>A0A9D5HH90_9LILI</name>
<organism evidence="1 2">
    <name type="scientific">Dioscorea zingiberensis</name>
    <dbReference type="NCBI Taxonomy" id="325984"/>
    <lineage>
        <taxon>Eukaryota</taxon>
        <taxon>Viridiplantae</taxon>
        <taxon>Streptophyta</taxon>
        <taxon>Embryophyta</taxon>
        <taxon>Tracheophyta</taxon>
        <taxon>Spermatophyta</taxon>
        <taxon>Magnoliopsida</taxon>
        <taxon>Liliopsida</taxon>
        <taxon>Dioscoreales</taxon>
        <taxon>Dioscoreaceae</taxon>
        <taxon>Dioscorea</taxon>
    </lineage>
</organism>
<dbReference type="EMBL" id="JAGGNH010000004">
    <property type="protein sequence ID" value="KAJ0976399.1"/>
    <property type="molecule type" value="Genomic_DNA"/>
</dbReference>
<accession>A0A9D5HH90</accession>
<proteinExistence type="predicted"/>
<dbReference type="Proteomes" id="UP001085076">
    <property type="component" value="Miscellaneous, Linkage group lg04"/>
</dbReference>
<comment type="caution">
    <text evidence="1">The sequence shown here is derived from an EMBL/GenBank/DDBJ whole genome shotgun (WGS) entry which is preliminary data.</text>
</comment>
<protein>
    <submittedName>
        <fullName evidence="1">Uncharacterized protein</fullName>
    </submittedName>
</protein>
<keyword evidence="2" id="KW-1185">Reference proteome</keyword>
<dbReference type="AlphaFoldDB" id="A0A9D5HH90"/>
<reference evidence="1" key="1">
    <citation type="submission" date="2021-03" db="EMBL/GenBank/DDBJ databases">
        <authorList>
            <person name="Li Z."/>
            <person name="Yang C."/>
        </authorList>
    </citation>
    <scope>NUCLEOTIDE SEQUENCE</scope>
    <source>
        <strain evidence="1">Dzin_1.0</strain>
        <tissue evidence="1">Leaf</tissue>
    </source>
</reference>
<evidence type="ECO:0000313" key="1">
    <source>
        <dbReference type="EMBL" id="KAJ0976399.1"/>
    </source>
</evidence>
<gene>
    <name evidence="1" type="ORF">J5N97_018364</name>
</gene>
<reference evidence="1" key="2">
    <citation type="journal article" date="2022" name="Hortic Res">
        <title>The genome of Dioscorea zingiberensis sheds light on the biosynthesis, origin and evolution of the medicinally important diosgenin saponins.</title>
        <authorList>
            <person name="Li Y."/>
            <person name="Tan C."/>
            <person name="Li Z."/>
            <person name="Guo J."/>
            <person name="Li S."/>
            <person name="Chen X."/>
            <person name="Wang C."/>
            <person name="Dai X."/>
            <person name="Yang H."/>
            <person name="Song W."/>
            <person name="Hou L."/>
            <person name="Xu J."/>
            <person name="Tong Z."/>
            <person name="Xu A."/>
            <person name="Yuan X."/>
            <person name="Wang W."/>
            <person name="Yang Q."/>
            <person name="Chen L."/>
            <person name="Sun Z."/>
            <person name="Wang K."/>
            <person name="Pan B."/>
            <person name="Chen J."/>
            <person name="Bao Y."/>
            <person name="Liu F."/>
            <person name="Qi X."/>
            <person name="Gang D.R."/>
            <person name="Wen J."/>
            <person name="Li J."/>
        </authorList>
    </citation>
    <scope>NUCLEOTIDE SEQUENCE</scope>
    <source>
        <strain evidence="1">Dzin_1.0</strain>
    </source>
</reference>
<evidence type="ECO:0000313" key="2">
    <source>
        <dbReference type="Proteomes" id="UP001085076"/>
    </source>
</evidence>
<sequence>MLRRKGDQYKIQNQRKRPLNQGNVYVVMEKIGRSVPLQPIALQLLSLLICNRKLGAFFLPIGSSNVGIGKDSLEICSDDERGQEKIMRTQMASFIATRNSVTTMVAGKEGMKQAVAKDLSLSQSSPWFRVTSLLASKPSI</sequence>